<protein>
    <recommendedName>
        <fullName evidence="4">SMI1/KNR4 family protein</fullName>
    </recommendedName>
</protein>
<dbReference type="Proteomes" id="UP001629745">
    <property type="component" value="Unassembled WGS sequence"/>
</dbReference>
<accession>A0ABW9F9G1</accession>
<dbReference type="EMBL" id="JBDLNV010000001">
    <property type="protein sequence ID" value="MFM1722146.1"/>
    <property type="molecule type" value="Genomic_DNA"/>
</dbReference>
<sequence length="182" mass="20292">MDSNRLANRRRGTRHNRSRRDELADHHRNPPARRRPEEGSLPQPEARTLATILRDHTATPDECWFAIWDGYGHEGEPLPGLELLDASRQTAVLHGSIDAAEARFGATPHRPGGGYSANLWWPEDHTWCVATDIDHKTTYVGGSTACIDAILTDPHLEAFPVPDTHFIGWTADTINPHPPYGT</sequence>
<keyword evidence="3" id="KW-1185">Reference proteome</keyword>
<evidence type="ECO:0000313" key="3">
    <source>
        <dbReference type="Proteomes" id="UP001629745"/>
    </source>
</evidence>
<comment type="caution">
    <text evidence="2">The sequence shown here is derived from an EMBL/GenBank/DDBJ whole genome shotgun (WGS) entry which is preliminary data.</text>
</comment>
<proteinExistence type="predicted"/>
<name>A0ABW9F9G1_9NOCA</name>
<evidence type="ECO:0000256" key="1">
    <source>
        <dbReference type="SAM" id="MobiDB-lite"/>
    </source>
</evidence>
<evidence type="ECO:0008006" key="4">
    <source>
        <dbReference type="Google" id="ProtNLM"/>
    </source>
</evidence>
<feature type="region of interest" description="Disordered" evidence="1">
    <location>
        <begin position="1"/>
        <end position="44"/>
    </location>
</feature>
<reference evidence="2 3" key="1">
    <citation type="submission" date="2023-11" db="EMBL/GenBank/DDBJ databases">
        <authorList>
            <person name="Val-Calvo J."/>
            <person name="Scortti M."/>
            <person name="Vazquez-Boland J."/>
        </authorList>
    </citation>
    <scope>NUCLEOTIDE SEQUENCE [LARGE SCALE GENOMIC DNA]</scope>
    <source>
        <strain evidence="2 3">PAM 2766</strain>
    </source>
</reference>
<gene>
    <name evidence="2" type="ORF">ABEU20_000695</name>
</gene>
<dbReference type="RefSeq" id="WP_420162726.1">
    <property type="nucleotide sequence ID" value="NZ_JBDLNV010000001.1"/>
</dbReference>
<organism evidence="2 3">
    <name type="scientific">Rhodococcus parequi</name>
    <dbReference type="NCBI Taxonomy" id="3137122"/>
    <lineage>
        <taxon>Bacteria</taxon>
        <taxon>Bacillati</taxon>
        <taxon>Actinomycetota</taxon>
        <taxon>Actinomycetes</taxon>
        <taxon>Mycobacteriales</taxon>
        <taxon>Nocardiaceae</taxon>
        <taxon>Rhodococcus</taxon>
    </lineage>
</organism>
<feature type="compositionally biased region" description="Basic residues" evidence="1">
    <location>
        <begin position="7"/>
        <end position="18"/>
    </location>
</feature>
<evidence type="ECO:0000313" key="2">
    <source>
        <dbReference type="EMBL" id="MFM1722146.1"/>
    </source>
</evidence>
<feature type="compositionally biased region" description="Basic and acidic residues" evidence="1">
    <location>
        <begin position="19"/>
        <end position="38"/>
    </location>
</feature>